<keyword evidence="1" id="KW-0472">Membrane</keyword>
<evidence type="ECO:0000313" key="2">
    <source>
        <dbReference type="EMBL" id="KYH24453.1"/>
    </source>
</evidence>
<dbReference type="PATRIC" id="fig|1008153.3.peg.3619"/>
<comment type="caution">
    <text evidence="2">The sequence shown here is derived from an EMBL/GenBank/DDBJ whole genome shotgun (WGS) entry which is preliminary data.</text>
</comment>
<dbReference type="AlphaFoldDB" id="A0A151AA18"/>
<reference evidence="2 3" key="1">
    <citation type="submission" date="2016-02" db="EMBL/GenBank/DDBJ databases">
        <title>Genome sequence of Halalkalicoccus paucihalophilus DSM 24557.</title>
        <authorList>
            <person name="Poehlein A."/>
            <person name="Daniel R."/>
        </authorList>
    </citation>
    <scope>NUCLEOTIDE SEQUENCE [LARGE SCALE GENOMIC DNA]</scope>
    <source>
        <strain evidence="2 3">DSM 24557</strain>
    </source>
</reference>
<organism evidence="2 3">
    <name type="scientific">Halalkalicoccus paucihalophilus</name>
    <dbReference type="NCBI Taxonomy" id="1008153"/>
    <lineage>
        <taxon>Archaea</taxon>
        <taxon>Methanobacteriati</taxon>
        <taxon>Methanobacteriota</taxon>
        <taxon>Stenosarchaea group</taxon>
        <taxon>Halobacteria</taxon>
        <taxon>Halobacteriales</taxon>
        <taxon>Halococcaceae</taxon>
        <taxon>Halalkalicoccus</taxon>
    </lineage>
</organism>
<feature type="transmembrane region" description="Helical" evidence="1">
    <location>
        <begin position="12"/>
        <end position="34"/>
    </location>
</feature>
<proteinExistence type="predicted"/>
<evidence type="ECO:0000313" key="3">
    <source>
        <dbReference type="Proteomes" id="UP000075321"/>
    </source>
</evidence>
<evidence type="ECO:0000256" key="1">
    <source>
        <dbReference type="SAM" id="Phobius"/>
    </source>
</evidence>
<accession>A0A151AA18</accession>
<keyword evidence="1" id="KW-0812">Transmembrane</keyword>
<keyword evidence="3" id="KW-1185">Reference proteome</keyword>
<sequence length="114" mass="12525">MIGKQIVGEIVLAALVGIVLLYAINIASFVGLRVSRTDVTPVFRALGGLLTATVAFGLLLLLAIWLLVKSDSNTFNNRIAQILCSVMEFIKCCYRDSSIVSTEYSRFIDSVIYF</sequence>
<dbReference type="EMBL" id="LTAZ01000013">
    <property type="protein sequence ID" value="KYH24453.1"/>
    <property type="molecule type" value="Genomic_DNA"/>
</dbReference>
<name>A0A151AA18_9EURY</name>
<dbReference type="Proteomes" id="UP000075321">
    <property type="component" value="Unassembled WGS sequence"/>
</dbReference>
<protein>
    <submittedName>
        <fullName evidence="2">Uncharacterized protein</fullName>
    </submittedName>
</protein>
<gene>
    <name evidence="2" type="ORF">HAPAU_34360</name>
</gene>
<keyword evidence="1" id="KW-1133">Transmembrane helix</keyword>
<feature type="transmembrane region" description="Helical" evidence="1">
    <location>
        <begin position="46"/>
        <end position="68"/>
    </location>
</feature>